<organism evidence="3 4">
    <name type="scientific">Aspergillus heteromorphus CBS 117.55</name>
    <dbReference type="NCBI Taxonomy" id="1448321"/>
    <lineage>
        <taxon>Eukaryota</taxon>
        <taxon>Fungi</taxon>
        <taxon>Dikarya</taxon>
        <taxon>Ascomycota</taxon>
        <taxon>Pezizomycotina</taxon>
        <taxon>Eurotiomycetes</taxon>
        <taxon>Eurotiomycetidae</taxon>
        <taxon>Eurotiales</taxon>
        <taxon>Aspergillaceae</taxon>
        <taxon>Aspergillus</taxon>
        <taxon>Aspergillus subgen. Circumdati</taxon>
    </lineage>
</organism>
<name>A0A317WDZ0_9EURO</name>
<sequence length="65" mass="7522">MFLLVCFLLPVAFHLFQSFDTLSIAHTLHNRLLLLCTLFYICLSLIIECTYVICNLVSSIYIDHV</sequence>
<evidence type="ECO:0000256" key="1">
    <source>
        <dbReference type="SAM" id="Phobius"/>
    </source>
</evidence>
<evidence type="ECO:0000313" key="3">
    <source>
        <dbReference type="EMBL" id="PWY83517.1"/>
    </source>
</evidence>
<gene>
    <name evidence="3" type="ORF">BO70DRAFT_27459</name>
</gene>
<accession>A0A317WDZ0</accession>
<feature type="chain" id="PRO_5016367970" evidence="2">
    <location>
        <begin position="19"/>
        <end position="65"/>
    </location>
</feature>
<dbReference type="GeneID" id="37061217"/>
<keyword evidence="4" id="KW-1185">Reference proteome</keyword>
<keyword evidence="2" id="KW-0732">Signal</keyword>
<feature type="transmembrane region" description="Helical" evidence="1">
    <location>
        <begin position="37"/>
        <end position="62"/>
    </location>
</feature>
<protein>
    <submittedName>
        <fullName evidence="3">Uncharacterized protein</fullName>
    </submittedName>
</protein>
<comment type="caution">
    <text evidence="3">The sequence shown here is derived from an EMBL/GenBank/DDBJ whole genome shotgun (WGS) entry which is preliminary data.</text>
</comment>
<dbReference type="AlphaFoldDB" id="A0A317WDZ0"/>
<evidence type="ECO:0000313" key="4">
    <source>
        <dbReference type="Proteomes" id="UP000247233"/>
    </source>
</evidence>
<keyword evidence="1" id="KW-0812">Transmembrane</keyword>
<dbReference type="VEuPathDB" id="FungiDB:BO70DRAFT_27459"/>
<keyword evidence="1" id="KW-1133">Transmembrane helix</keyword>
<dbReference type="EMBL" id="MSFL01000010">
    <property type="protein sequence ID" value="PWY83517.1"/>
    <property type="molecule type" value="Genomic_DNA"/>
</dbReference>
<reference evidence="3 4" key="1">
    <citation type="submission" date="2016-12" db="EMBL/GenBank/DDBJ databases">
        <title>The genomes of Aspergillus section Nigri reveals drivers in fungal speciation.</title>
        <authorList>
            <consortium name="DOE Joint Genome Institute"/>
            <person name="Vesth T.C."/>
            <person name="Nybo J."/>
            <person name="Theobald S."/>
            <person name="Brandl J."/>
            <person name="Frisvad J.C."/>
            <person name="Nielsen K.F."/>
            <person name="Lyhne E.K."/>
            <person name="Kogle M.E."/>
            <person name="Kuo A."/>
            <person name="Riley R."/>
            <person name="Clum A."/>
            <person name="Nolan M."/>
            <person name="Lipzen A."/>
            <person name="Salamov A."/>
            <person name="Henrissat B."/>
            <person name="Wiebenga A."/>
            <person name="De Vries R.P."/>
            <person name="Grigoriev I.V."/>
            <person name="Mortensen U.H."/>
            <person name="Andersen M.R."/>
            <person name="Baker S.E."/>
        </authorList>
    </citation>
    <scope>NUCLEOTIDE SEQUENCE [LARGE SCALE GENOMIC DNA]</scope>
    <source>
        <strain evidence="3 4">CBS 117.55</strain>
    </source>
</reference>
<keyword evidence="1" id="KW-0472">Membrane</keyword>
<feature type="signal peptide" evidence="2">
    <location>
        <begin position="1"/>
        <end position="18"/>
    </location>
</feature>
<proteinExistence type="predicted"/>
<evidence type="ECO:0000256" key="2">
    <source>
        <dbReference type="SAM" id="SignalP"/>
    </source>
</evidence>
<dbReference type="Proteomes" id="UP000247233">
    <property type="component" value="Unassembled WGS sequence"/>
</dbReference>
<dbReference type="RefSeq" id="XP_025399960.1">
    <property type="nucleotide sequence ID" value="XM_025538980.1"/>
</dbReference>